<evidence type="ECO:0000313" key="17">
    <source>
        <dbReference type="Proteomes" id="UP001158576"/>
    </source>
</evidence>
<feature type="transmembrane region" description="Helical" evidence="12">
    <location>
        <begin position="1204"/>
        <end position="1226"/>
    </location>
</feature>
<dbReference type="NCBIfam" id="TIGR01652">
    <property type="entry name" value="ATPase-Plipid"/>
    <property type="match status" value="1"/>
</dbReference>
<organism evidence="16 17">
    <name type="scientific">Oikopleura dioica</name>
    <name type="common">Tunicate</name>
    <dbReference type="NCBI Taxonomy" id="34765"/>
    <lineage>
        <taxon>Eukaryota</taxon>
        <taxon>Metazoa</taxon>
        <taxon>Chordata</taxon>
        <taxon>Tunicata</taxon>
        <taxon>Appendicularia</taxon>
        <taxon>Copelata</taxon>
        <taxon>Oikopleuridae</taxon>
        <taxon>Oikopleura</taxon>
    </lineage>
</organism>
<feature type="region of interest" description="Disordered" evidence="13">
    <location>
        <begin position="1450"/>
        <end position="1486"/>
    </location>
</feature>
<dbReference type="PANTHER" id="PTHR24092">
    <property type="entry name" value="PROBABLE PHOSPHOLIPID-TRANSPORTING ATPASE"/>
    <property type="match status" value="1"/>
</dbReference>
<accession>A0ABN7RN66</accession>
<feature type="region of interest" description="Disordered" evidence="13">
    <location>
        <begin position="1498"/>
        <end position="1539"/>
    </location>
</feature>
<sequence>MSEEKRKEDMQTKTSKYNILTFIPLNLFIQFHRFANIYFLVMVVLQCIPIISSVNPAGTAIPLILVLLVTMIKDGYDDLQRHRQDRFLNNKKVLKILKNGQLEIIPWKDVMTGNLLLLKKDEGVPADVVLLASENEDAVAFLETAELDGETNLKIKTALKETTETIDFDDWENQDFAKLVKNTDGTSMDVELPNDRLPKFDGTFNSKSGKVQVSNDNVLLRGTILRNTPSAIGVVVYAGPDSKLMKNGGNARFKRTNMDLLMNRLVIIIFAILVLFAFGATIGHIVSEFNIGIYFRQFNPWDNEINDDWMEVEDWSSLAWTPWKSGALIFWSYTILLNTLVPISLYVSVEMIRLGQSMFINWDRGMYYEKNDTPASARSTTLNEELGQVSYIFSDKTGTLTQNIMEFKKAYIGGRIYGNGSRPVDFSWNRHHNGEFTFTDQSLIDDFKKGNEHVDRFLKILALNHTVMPEYTEVDLDGVGSPKSMVYQAQSPDEGALVSAARAFGFVFTNRTTDTIQVSRLDETMTYEVLHIADFDNVRKRMSVVIREGNGGGQIIVYTKGADSTVLSNLTKSTNENVRKGTDEALTRFAEDGLRTLCLGYKNLSENEWQNWHEKYHEAATSMENRDEKISVVHEELESDLILAGVTAIEDKLQDGVPETIKQILLAGIKLWVLTGDKLETAINIGYSCNLLANEMTNVFEVSEETTEEVKTTLDQMKKELDSGHGDYGLVITGQALGFAISDHHDLFLDVSRKCKSVICCRVTPLQKAQVVAMVKEAEKCITLAIGDGANDVSMIKEAHLGIGITGLEGTQAVLASDFSFGQFRYLERLLLIHGRYSYYRMAIFLDYFLVKNFAFTFCQFWFGIFCLWSAQSVYEDMMIASYNVVYTSIPVLILAIMDKDVNERSSLKNPKLYTLGQNDSLFNMSRFWFILGRGLAISVFFFFVSYFCLEEMEEPAGDPMDINVFQVTMQTGIVLVMTLQMCFDTKNWTILNVAAILGSAVAYFVFSGMYYSKGAYALSIDTFKLIGVSPHVWGVISPWLVIFLVLAIYLIFVLAWRFVQLSYYKSVQDKALDAQIKEKATIKKQKLEKESLPEPMMRETEIDKQRKCLKKPIIESFCFCCSLSVGIMLIALILLSFDLAGIIKTAKNMSSDEENDIPEVDHLIMVIGIVVGVLALLGHFGLFIASCLMAVPDKHRGFLRIGLLWIFLALLGLVYKVFAAAYVSLPSENYEFVFTIVDKEIVGTAGLAIQWALTGIYILCFALGCVLVISQATALKNAKSSEIVEESIYDRLANLIKVQPKASGVKLAPIARPSISQPPIVRQMTHERVVINSHEQQNEHEINEDDESTFSETVDGLDSCSEVSSVPVPNFKPPSVPCSIVSLRQLEQPTPAPPRSHQPSRPVSTFESLKGSVREESIHVPTRPPLSTEHEILLTEEAERIYGELRYPRSNARSSHTSSNTPSLKSWTSTSSGARSENRSKLNLKSRFKPVVEEIQKEHPQELAHSQNIRPLSRPASRQQNHEQRITNDFRQSSDPLPPIRVVNCEHHDSRPTSRNGNKLAIIATPILDSEQTYYEGIPPMVCLGEVHLPVTTRNSYPEFHNLEAIRNIQ</sequence>
<evidence type="ECO:0000256" key="12">
    <source>
        <dbReference type="RuleBase" id="RU362033"/>
    </source>
</evidence>
<evidence type="ECO:0000256" key="7">
    <source>
        <dbReference type="ARBA" id="ARBA00022842"/>
    </source>
</evidence>
<feature type="transmembrane region" description="Helical" evidence="12">
    <location>
        <begin position="265"/>
        <end position="286"/>
    </location>
</feature>
<dbReference type="InterPro" id="IPR023299">
    <property type="entry name" value="ATPase_P-typ_cyto_dom_N"/>
</dbReference>
<feature type="transmembrane region" description="Helical" evidence="12">
    <location>
        <begin position="328"/>
        <end position="349"/>
    </location>
</feature>
<dbReference type="InterPro" id="IPR008250">
    <property type="entry name" value="ATPase_P-typ_transduc_dom_A_sf"/>
</dbReference>
<feature type="compositionally biased region" description="Polar residues" evidence="13">
    <location>
        <begin position="1398"/>
        <end position="1408"/>
    </location>
</feature>
<keyword evidence="8 12" id="KW-1278">Translocase</keyword>
<dbReference type="SUPFAM" id="SSF81660">
    <property type="entry name" value="Metal cation-transporting ATPase, ATP-binding domain N"/>
    <property type="match status" value="1"/>
</dbReference>
<dbReference type="PROSITE" id="PS00154">
    <property type="entry name" value="ATPASE_E1_E2"/>
    <property type="match status" value="1"/>
</dbReference>
<dbReference type="NCBIfam" id="TIGR01494">
    <property type="entry name" value="ATPase_P-type"/>
    <property type="match status" value="1"/>
</dbReference>
<keyword evidence="5 12" id="KW-0547">Nucleotide-binding</keyword>
<dbReference type="InterPro" id="IPR001757">
    <property type="entry name" value="P_typ_ATPase"/>
</dbReference>
<protein>
    <recommendedName>
        <fullName evidence="12">Phospholipid-transporting ATPase</fullName>
        <ecNumber evidence="12">7.6.2.1</ecNumber>
    </recommendedName>
</protein>
<evidence type="ECO:0000256" key="11">
    <source>
        <dbReference type="ARBA" id="ARBA00034036"/>
    </source>
</evidence>
<dbReference type="Pfam" id="PF16212">
    <property type="entry name" value="PhoLip_ATPase_C"/>
    <property type="match status" value="1"/>
</dbReference>
<feature type="domain" description="P-type ATPase N-terminal" evidence="14">
    <location>
        <begin position="13"/>
        <end position="58"/>
    </location>
</feature>
<feature type="transmembrane region" description="Helical" evidence="12">
    <location>
        <begin position="991"/>
        <end position="1012"/>
    </location>
</feature>
<dbReference type="Gene3D" id="2.70.150.10">
    <property type="entry name" value="Calcium-transporting ATPase, cytoplasmic transduction domain A"/>
    <property type="match status" value="1"/>
</dbReference>
<feature type="transmembrane region" description="Helical" evidence="12">
    <location>
        <begin position="1246"/>
        <end position="1270"/>
    </location>
</feature>
<dbReference type="InterPro" id="IPR023298">
    <property type="entry name" value="ATPase_P-typ_TM_dom_sf"/>
</dbReference>
<feature type="transmembrane region" description="Helical" evidence="12">
    <location>
        <begin position="878"/>
        <end position="898"/>
    </location>
</feature>
<dbReference type="InterPro" id="IPR006539">
    <property type="entry name" value="P-type_ATPase_IV"/>
</dbReference>
<dbReference type="EMBL" id="OU015568">
    <property type="protein sequence ID" value="CAG5078948.1"/>
    <property type="molecule type" value="Genomic_DNA"/>
</dbReference>
<evidence type="ECO:0000256" key="6">
    <source>
        <dbReference type="ARBA" id="ARBA00022840"/>
    </source>
</evidence>
<keyword evidence="7 12" id="KW-0460">Magnesium</keyword>
<evidence type="ECO:0000256" key="10">
    <source>
        <dbReference type="ARBA" id="ARBA00023136"/>
    </source>
</evidence>
<keyword evidence="4" id="KW-0479">Metal-binding</keyword>
<dbReference type="InterPro" id="IPR044492">
    <property type="entry name" value="P_typ_ATPase_HD_dom"/>
</dbReference>
<dbReference type="CDD" id="cd02073">
    <property type="entry name" value="P-type_ATPase_APLT_Dnf-like"/>
    <property type="match status" value="1"/>
</dbReference>
<dbReference type="SUPFAM" id="SSF56784">
    <property type="entry name" value="HAD-like"/>
    <property type="match status" value="1"/>
</dbReference>
<dbReference type="InterPro" id="IPR036412">
    <property type="entry name" value="HAD-like_sf"/>
</dbReference>
<evidence type="ECO:0000256" key="3">
    <source>
        <dbReference type="ARBA" id="ARBA00022692"/>
    </source>
</evidence>
<dbReference type="SFLD" id="SFLDG00002">
    <property type="entry name" value="C1.7:_P-type_atpase_like"/>
    <property type="match status" value="1"/>
</dbReference>
<dbReference type="Pfam" id="PF16209">
    <property type="entry name" value="PhoLip_ATPase_N"/>
    <property type="match status" value="1"/>
</dbReference>
<feature type="transmembrane region" description="Helical" evidence="12">
    <location>
        <begin position="1032"/>
        <end position="1057"/>
    </location>
</feature>
<dbReference type="PRINTS" id="PR00119">
    <property type="entry name" value="CATATPASE"/>
</dbReference>
<proteinExistence type="inferred from homology"/>
<dbReference type="Gene3D" id="3.40.1110.10">
    <property type="entry name" value="Calcium-transporting ATPase, cytoplasmic domain N"/>
    <property type="match status" value="1"/>
</dbReference>
<feature type="transmembrane region" description="Helical" evidence="12">
    <location>
        <begin position="1164"/>
        <end position="1192"/>
    </location>
</feature>
<keyword evidence="6 12" id="KW-0067">ATP-binding</keyword>
<feature type="compositionally biased region" description="Polar residues" evidence="13">
    <location>
        <begin position="1452"/>
        <end position="1476"/>
    </location>
</feature>
<dbReference type="SFLD" id="SFLDF00027">
    <property type="entry name" value="p-type_atpase"/>
    <property type="match status" value="1"/>
</dbReference>
<feature type="transmembrane region" description="Helical" evidence="12">
    <location>
        <begin position="57"/>
        <end position="76"/>
    </location>
</feature>
<evidence type="ECO:0000259" key="15">
    <source>
        <dbReference type="Pfam" id="PF16212"/>
    </source>
</evidence>
<dbReference type="PANTHER" id="PTHR24092:SF190">
    <property type="entry name" value="PHOSPHOLIPID-TRANSPORTING ATPASE"/>
    <property type="match status" value="1"/>
</dbReference>
<keyword evidence="9 12" id="KW-1133">Transmembrane helix</keyword>
<feature type="transmembrane region" description="Helical" evidence="12">
    <location>
        <begin position="1117"/>
        <end position="1144"/>
    </location>
</feature>
<feature type="domain" description="P-type ATPase C-terminal" evidence="15">
    <location>
        <begin position="814"/>
        <end position="1066"/>
    </location>
</feature>
<dbReference type="Pfam" id="PF13246">
    <property type="entry name" value="Cation_ATPase"/>
    <property type="match status" value="1"/>
</dbReference>
<keyword evidence="17" id="KW-1185">Reference proteome</keyword>
<dbReference type="InterPro" id="IPR032630">
    <property type="entry name" value="P_typ_ATPase_c"/>
</dbReference>
<comment type="subcellular location">
    <subcellularLocation>
        <location evidence="1 12">Membrane</location>
        <topology evidence="1 12">Multi-pass membrane protein</topology>
    </subcellularLocation>
</comment>
<evidence type="ECO:0000256" key="13">
    <source>
        <dbReference type="SAM" id="MobiDB-lite"/>
    </source>
</evidence>
<evidence type="ECO:0000256" key="5">
    <source>
        <dbReference type="ARBA" id="ARBA00022741"/>
    </source>
</evidence>
<evidence type="ECO:0000259" key="14">
    <source>
        <dbReference type="Pfam" id="PF16209"/>
    </source>
</evidence>
<dbReference type="Proteomes" id="UP001158576">
    <property type="component" value="Chromosome PAR"/>
</dbReference>
<evidence type="ECO:0000256" key="4">
    <source>
        <dbReference type="ARBA" id="ARBA00022723"/>
    </source>
</evidence>
<dbReference type="SFLD" id="SFLDS00003">
    <property type="entry name" value="Haloacid_Dehalogenase"/>
    <property type="match status" value="1"/>
</dbReference>
<keyword evidence="3 12" id="KW-0812">Transmembrane</keyword>
<keyword evidence="10 12" id="KW-0472">Membrane</keyword>
<evidence type="ECO:0000256" key="2">
    <source>
        <dbReference type="ARBA" id="ARBA00008109"/>
    </source>
</evidence>
<feature type="transmembrane region" description="Helical" evidence="12">
    <location>
        <begin position="968"/>
        <end position="984"/>
    </location>
</feature>
<dbReference type="EC" id="7.6.2.1" evidence="12"/>
<dbReference type="SUPFAM" id="SSF81665">
    <property type="entry name" value="Calcium ATPase, transmembrane domain M"/>
    <property type="match status" value="1"/>
</dbReference>
<evidence type="ECO:0000256" key="9">
    <source>
        <dbReference type="ARBA" id="ARBA00022989"/>
    </source>
</evidence>
<dbReference type="InterPro" id="IPR018303">
    <property type="entry name" value="ATPase_P-typ_P_site"/>
</dbReference>
<feature type="region of interest" description="Disordered" evidence="13">
    <location>
        <begin position="1388"/>
        <end position="1426"/>
    </location>
</feature>
<dbReference type="InterPro" id="IPR023214">
    <property type="entry name" value="HAD_sf"/>
</dbReference>
<dbReference type="Gene3D" id="3.40.50.1000">
    <property type="entry name" value="HAD superfamily/HAD-like"/>
    <property type="match status" value="1"/>
</dbReference>
<evidence type="ECO:0000256" key="8">
    <source>
        <dbReference type="ARBA" id="ARBA00022967"/>
    </source>
</evidence>
<dbReference type="InterPro" id="IPR032631">
    <property type="entry name" value="P-type_ATPase_N"/>
</dbReference>
<comment type="similarity">
    <text evidence="2 12">Belongs to the cation transport ATPase (P-type) (TC 3.A.3) family. Type IV subfamily.</text>
</comment>
<feature type="transmembrane region" description="Helical" evidence="12">
    <location>
        <begin position="849"/>
        <end position="872"/>
    </location>
</feature>
<evidence type="ECO:0000313" key="16">
    <source>
        <dbReference type="EMBL" id="CAG5078948.1"/>
    </source>
</evidence>
<gene>
    <name evidence="16" type="ORF">OKIOD_LOCUS688</name>
</gene>
<name>A0ABN7RN66_OIKDI</name>
<evidence type="ECO:0000256" key="1">
    <source>
        <dbReference type="ARBA" id="ARBA00004141"/>
    </source>
</evidence>
<comment type="catalytic activity">
    <reaction evidence="11 12">
        <text>ATP + H2O + phospholipidSide 1 = ADP + phosphate + phospholipidSide 2.</text>
        <dbReference type="EC" id="7.6.2.1"/>
    </reaction>
</comment>
<feature type="transmembrane region" description="Helical" evidence="12">
    <location>
        <begin position="928"/>
        <end position="948"/>
    </location>
</feature>
<reference evidence="16 17" key="1">
    <citation type="submission" date="2021-04" db="EMBL/GenBank/DDBJ databases">
        <authorList>
            <person name="Bliznina A."/>
        </authorList>
    </citation>
    <scope>NUCLEOTIDE SEQUENCE [LARGE SCALE GENOMIC DNA]</scope>
</reference>
<dbReference type="SUPFAM" id="SSF81653">
    <property type="entry name" value="Calcium ATPase, transduction domain A"/>
    <property type="match status" value="1"/>
</dbReference>